<accession>A0ABP0GN02</accession>
<keyword evidence="3" id="KW-1185">Reference proteome</keyword>
<protein>
    <submittedName>
        <fullName evidence="2">Uncharacterized protein</fullName>
    </submittedName>
</protein>
<evidence type="ECO:0000313" key="2">
    <source>
        <dbReference type="EMBL" id="CAK8693027.1"/>
    </source>
</evidence>
<organism evidence="2 3">
    <name type="scientific">Clavelina lepadiformis</name>
    <name type="common">Light-bulb sea squirt</name>
    <name type="synonym">Ascidia lepadiformis</name>
    <dbReference type="NCBI Taxonomy" id="159417"/>
    <lineage>
        <taxon>Eukaryota</taxon>
        <taxon>Metazoa</taxon>
        <taxon>Chordata</taxon>
        <taxon>Tunicata</taxon>
        <taxon>Ascidiacea</taxon>
        <taxon>Aplousobranchia</taxon>
        <taxon>Clavelinidae</taxon>
        <taxon>Clavelina</taxon>
    </lineage>
</organism>
<evidence type="ECO:0000256" key="1">
    <source>
        <dbReference type="SAM" id="MobiDB-lite"/>
    </source>
</evidence>
<evidence type="ECO:0000313" key="3">
    <source>
        <dbReference type="Proteomes" id="UP001642483"/>
    </source>
</evidence>
<gene>
    <name evidence="2" type="ORF">CVLEPA_LOCUS26357</name>
</gene>
<feature type="region of interest" description="Disordered" evidence="1">
    <location>
        <begin position="203"/>
        <end position="228"/>
    </location>
</feature>
<sequence length="228" mass="26720">MEYLVSFLTFFSIKKWRKTFAILVLSAIKCLVYLEDCSRSARKIDPARTIRYRRADPRSTNIILGYDRDFWETTNHRVQHEVKRGCKHLGKLVKGERRMTSTRKRDMLQSTLSLGNAVNDWKTESNHYQRHDLRSWGPRALVQKDSYAWTDADRRKLAAMRDAKNAQVAPVLSHYVKLPPIYAKTSGAYPNGHVTDYPASVDRDEEELMKQRRGRSRRVMKEVEEDDI</sequence>
<name>A0ABP0GN02_CLALP</name>
<dbReference type="EMBL" id="CAWYQH010000130">
    <property type="protein sequence ID" value="CAK8693027.1"/>
    <property type="molecule type" value="Genomic_DNA"/>
</dbReference>
<reference evidence="2 3" key="1">
    <citation type="submission" date="2024-02" db="EMBL/GenBank/DDBJ databases">
        <authorList>
            <person name="Daric V."/>
            <person name="Darras S."/>
        </authorList>
    </citation>
    <scope>NUCLEOTIDE SEQUENCE [LARGE SCALE GENOMIC DNA]</scope>
</reference>
<comment type="caution">
    <text evidence="2">The sequence shown here is derived from an EMBL/GenBank/DDBJ whole genome shotgun (WGS) entry which is preliminary data.</text>
</comment>
<proteinExistence type="predicted"/>
<dbReference type="Proteomes" id="UP001642483">
    <property type="component" value="Unassembled WGS sequence"/>
</dbReference>